<reference evidence="1" key="1">
    <citation type="submission" date="2022-03" db="EMBL/GenBank/DDBJ databases">
        <authorList>
            <person name="Lindestad O."/>
        </authorList>
    </citation>
    <scope>NUCLEOTIDE SEQUENCE</scope>
</reference>
<evidence type="ECO:0000313" key="2">
    <source>
        <dbReference type="Proteomes" id="UP000838756"/>
    </source>
</evidence>
<organism evidence="1 2">
    <name type="scientific">Pararge aegeria aegeria</name>
    <dbReference type="NCBI Taxonomy" id="348720"/>
    <lineage>
        <taxon>Eukaryota</taxon>
        <taxon>Metazoa</taxon>
        <taxon>Ecdysozoa</taxon>
        <taxon>Arthropoda</taxon>
        <taxon>Hexapoda</taxon>
        <taxon>Insecta</taxon>
        <taxon>Pterygota</taxon>
        <taxon>Neoptera</taxon>
        <taxon>Endopterygota</taxon>
        <taxon>Lepidoptera</taxon>
        <taxon>Glossata</taxon>
        <taxon>Ditrysia</taxon>
        <taxon>Papilionoidea</taxon>
        <taxon>Nymphalidae</taxon>
        <taxon>Satyrinae</taxon>
        <taxon>Satyrini</taxon>
        <taxon>Parargina</taxon>
        <taxon>Pararge</taxon>
    </lineage>
</organism>
<protein>
    <submittedName>
        <fullName evidence="1">Jg5612 protein</fullName>
    </submittedName>
</protein>
<keyword evidence="2" id="KW-1185">Reference proteome</keyword>
<dbReference type="AlphaFoldDB" id="A0A8S4QPU1"/>
<name>A0A8S4QPU1_9NEOP</name>
<dbReference type="OrthoDB" id="6764942at2759"/>
<accession>A0A8S4QPU1</accession>
<gene>
    <name evidence="1" type="primary">jg5612</name>
    <name evidence="1" type="ORF">PAEG_LOCUS4165</name>
</gene>
<proteinExistence type="predicted"/>
<dbReference type="Proteomes" id="UP000838756">
    <property type="component" value="Unassembled WGS sequence"/>
</dbReference>
<dbReference type="EMBL" id="CAKXAJ010014004">
    <property type="protein sequence ID" value="CAH2216096.1"/>
    <property type="molecule type" value="Genomic_DNA"/>
</dbReference>
<comment type="caution">
    <text evidence="1">The sequence shown here is derived from an EMBL/GenBank/DDBJ whole genome shotgun (WGS) entry which is preliminary data.</text>
</comment>
<sequence length="69" mass="8438">MAENGRRWQAERRQFEMELEELRAKRDSMQHWETQIADIIRWVADEKEARGYLQALATKMTEELDYIKH</sequence>
<feature type="non-terminal residue" evidence="1">
    <location>
        <position position="1"/>
    </location>
</feature>
<evidence type="ECO:0000313" key="1">
    <source>
        <dbReference type="EMBL" id="CAH2216096.1"/>
    </source>
</evidence>